<gene>
    <name evidence="4" type="ORF">GCM10023081_32740</name>
</gene>
<dbReference type="RefSeq" id="WP_345152421.1">
    <property type="nucleotide sequence ID" value="NZ_BAABEO010000023.1"/>
</dbReference>
<dbReference type="InterPro" id="IPR036271">
    <property type="entry name" value="Tet_transcr_reg_TetR-rel_C_sf"/>
</dbReference>
<dbReference type="InterPro" id="IPR050109">
    <property type="entry name" value="HTH-type_TetR-like_transc_reg"/>
</dbReference>
<dbReference type="Gene3D" id="1.10.357.10">
    <property type="entry name" value="Tetracycline Repressor, domain 2"/>
    <property type="match status" value="1"/>
</dbReference>
<comment type="caution">
    <text evidence="4">The sequence shown here is derived from an EMBL/GenBank/DDBJ whole genome shotgun (WGS) entry which is preliminary data.</text>
</comment>
<dbReference type="EMBL" id="BAABEO010000023">
    <property type="protein sequence ID" value="GAA3692797.1"/>
    <property type="molecule type" value="Genomic_DNA"/>
</dbReference>
<accession>A0ABP7CQW7</accession>
<feature type="domain" description="HTH tetR-type" evidence="3">
    <location>
        <begin position="15"/>
        <end position="75"/>
    </location>
</feature>
<dbReference type="PROSITE" id="PS50977">
    <property type="entry name" value="HTH_TETR_2"/>
    <property type="match status" value="1"/>
</dbReference>
<dbReference type="InterPro" id="IPR001647">
    <property type="entry name" value="HTH_TetR"/>
</dbReference>
<protein>
    <recommendedName>
        <fullName evidence="3">HTH tetR-type domain-containing protein</fullName>
    </recommendedName>
</protein>
<evidence type="ECO:0000256" key="1">
    <source>
        <dbReference type="ARBA" id="ARBA00023125"/>
    </source>
</evidence>
<keyword evidence="1 2" id="KW-0238">DNA-binding</keyword>
<evidence type="ECO:0000313" key="4">
    <source>
        <dbReference type="EMBL" id="GAA3692797.1"/>
    </source>
</evidence>
<dbReference type="SUPFAM" id="SSF48498">
    <property type="entry name" value="Tetracyclin repressor-like, C-terminal domain"/>
    <property type="match status" value="1"/>
</dbReference>
<evidence type="ECO:0000256" key="2">
    <source>
        <dbReference type="PROSITE-ProRule" id="PRU00335"/>
    </source>
</evidence>
<keyword evidence="5" id="KW-1185">Reference proteome</keyword>
<dbReference type="PANTHER" id="PTHR30055">
    <property type="entry name" value="HTH-TYPE TRANSCRIPTIONAL REGULATOR RUTR"/>
    <property type="match status" value="1"/>
</dbReference>
<dbReference type="SUPFAM" id="SSF46689">
    <property type="entry name" value="Homeodomain-like"/>
    <property type="match status" value="1"/>
</dbReference>
<dbReference type="PANTHER" id="PTHR30055:SF226">
    <property type="entry name" value="HTH-TYPE TRANSCRIPTIONAL REGULATOR PKSA"/>
    <property type="match status" value="1"/>
</dbReference>
<reference evidence="5" key="1">
    <citation type="journal article" date="2019" name="Int. J. Syst. Evol. Microbiol.">
        <title>The Global Catalogue of Microorganisms (GCM) 10K type strain sequencing project: providing services to taxonomists for standard genome sequencing and annotation.</title>
        <authorList>
            <consortium name="The Broad Institute Genomics Platform"/>
            <consortium name="The Broad Institute Genome Sequencing Center for Infectious Disease"/>
            <person name="Wu L."/>
            <person name="Ma J."/>
        </authorList>
    </citation>
    <scope>NUCLEOTIDE SEQUENCE [LARGE SCALE GENOMIC DNA]</scope>
    <source>
        <strain evidence="5">JCM 30742</strain>
    </source>
</reference>
<sequence length="225" mass="24608">MMSSPTSQRIRKLPEERRAEILSEAANIALAEGLERITLRAVADRLGVRPGLISHYYPAAEDLVIAAFVLAVSEEREELFPADGDPVARLAHLVSRMEGDGAFELTRLWLNARHLCRFSPALAEALEHQEHLDRQRLTSLIEDGMATGDFTVGDPLAACVRIFVAIDGVGAYVNNTQAFTHEAFTHFVSDVAEWSLGMRAGELRTAVDQVSGGDVRAKAKDDAGR</sequence>
<dbReference type="InterPro" id="IPR009057">
    <property type="entry name" value="Homeodomain-like_sf"/>
</dbReference>
<feature type="DNA-binding region" description="H-T-H motif" evidence="2">
    <location>
        <begin position="38"/>
        <end position="57"/>
    </location>
</feature>
<evidence type="ECO:0000313" key="5">
    <source>
        <dbReference type="Proteomes" id="UP001500752"/>
    </source>
</evidence>
<evidence type="ECO:0000259" key="3">
    <source>
        <dbReference type="PROSITE" id="PS50977"/>
    </source>
</evidence>
<proteinExistence type="predicted"/>
<dbReference type="Pfam" id="PF00440">
    <property type="entry name" value="TetR_N"/>
    <property type="match status" value="1"/>
</dbReference>
<organism evidence="4 5">
    <name type="scientific">Arthrobacter ginkgonis</name>
    <dbReference type="NCBI Taxonomy" id="1630594"/>
    <lineage>
        <taxon>Bacteria</taxon>
        <taxon>Bacillati</taxon>
        <taxon>Actinomycetota</taxon>
        <taxon>Actinomycetes</taxon>
        <taxon>Micrococcales</taxon>
        <taxon>Micrococcaceae</taxon>
        <taxon>Arthrobacter</taxon>
    </lineage>
</organism>
<name>A0ABP7CQW7_9MICC</name>
<dbReference type="Proteomes" id="UP001500752">
    <property type="component" value="Unassembled WGS sequence"/>
</dbReference>